<dbReference type="Gene3D" id="3.40.50.720">
    <property type="entry name" value="NAD(P)-binding Rossmann-like Domain"/>
    <property type="match status" value="1"/>
</dbReference>
<feature type="region of interest" description="Disordered" evidence="3">
    <location>
        <begin position="1"/>
        <end position="56"/>
    </location>
</feature>
<dbReference type="InterPro" id="IPR001509">
    <property type="entry name" value="Epimerase_deHydtase"/>
</dbReference>
<evidence type="ECO:0000313" key="6">
    <source>
        <dbReference type="Proteomes" id="UP000816034"/>
    </source>
</evidence>
<sequence>MSDDNNTQQALVVPTSSSSETTEESIVQQPTLPTVHEGSSPVASSEEKPAGMSSPTTVCVTGGTGFVASHLIFQLLQKGYHVHTTVRSLPKGRDELFQALLNYQKETIPDTVHHFFDEHSLKERVQCFEADLLKEGSFEQAIQGCQFVQHVASPYKVTVENPQHDLVDPAVNGTLNVLKECVKLRETQSNQDQKRLQRIILTSSIAAVVDTAEENKVYDENDWNTLSSLKWNPYSFSKVSAEKAAWKFMKECEEKHGKDFLELVTICPSQVIGRAIMPKQVNQSHEGIMKIANGEFPAIFSLYLPLVDVIDVAAAHVYAMEHEMSDRTRFSPSKAERFIVCCETISMSKVVDILRELYPKESNPWTKRLPNTKLESGFGNALAKVAGLFQPKGVRQYINSSIGKPQNFSTKKIKETFEMKFIDTKDTIRNTVDYLMSIGMIKQ</sequence>
<protein>
    <recommendedName>
        <fullName evidence="4">NAD-dependent epimerase/dehydratase domain-containing protein</fullName>
    </recommendedName>
</protein>
<evidence type="ECO:0000256" key="2">
    <source>
        <dbReference type="ARBA" id="ARBA00023445"/>
    </source>
</evidence>
<organism evidence="5 6">
    <name type="scientific">Naegleria lovaniensis</name>
    <name type="common">Amoeba</name>
    <dbReference type="NCBI Taxonomy" id="51637"/>
    <lineage>
        <taxon>Eukaryota</taxon>
        <taxon>Discoba</taxon>
        <taxon>Heterolobosea</taxon>
        <taxon>Tetramitia</taxon>
        <taxon>Eutetramitia</taxon>
        <taxon>Vahlkampfiidae</taxon>
        <taxon>Naegleria</taxon>
    </lineage>
</organism>
<dbReference type="InterPro" id="IPR050425">
    <property type="entry name" value="NAD(P)_dehydrat-like"/>
</dbReference>
<keyword evidence="6" id="KW-1185">Reference proteome</keyword>
<comment type="caution">
    <text evidence="5">The sequence shown here is derived from an EMBL/GenBank/DDBJ whole genome shotgun (WGS) entry which is preliminary data.</text>
</comment>
<dbReference type="RefSeq" id="XP_044555409.1">
    <property type="nucleotide sequence ID" value="XM_044696974.1"/>
</dbReference>
<dbReference type="FunFam" id="3.40.50.720:FF:000085">
    <property type="entry name" value="Dihydroflavonol reductase"/>
    <property type="match status" value="1"/>
</dbReference>
<feature type="compositionally biased region" description="Polar residues" evidence="3">
    <location>
        <begin position="1"/>
        <end position="10"/>
    </location>
</feature>
<dbReference type="SUPFAM" id="SSF51735">
    <property type="entry name" value="NAD(P)-binding Rossmann-fold domains"/>
    <property type="match status" value="1"/>
</dbReference>
<dbReference type="PANTHER" id="PTHR10366">
    <property type="entry name" value="NAD DEPENDENT EPIMERASE/DEHYDRATASE"/>
    <property type="match status" value="1"/>
</dbReference>
<keyword evidence="1" id="KW-0560">Oxidoreductase</keyword>
<dbReference type="Proteomes" id="UP000816034">
    <property type="component" value="Unassembled WGS sequence"/>
</dbReference>
<gene>
    <name evidence="5" type="ORF">C9374_007046</name>
</gene>
<dbReference type="Pfam" id="PF01370">
    <property type="entry name" value="Epimerase"/>
    <property type="match status" value="1"/>
</dbReference>
<dbReference type="GO" id="GO:0016616">
    <property type="term" value="F:oxidoreductase activity, acting on the CH-OH group of donors, NAD or NADP as acceptor"/>
    <property type="evidence" value="ECO:0007669"/>
    <property type="project" value="TreeGrafter"/>
</dbReference>
<evidence type="ECO:0000313" key="5">
    <source>
        <dbReference type="EMBL" id="KAG2393515.1"/>
    </source>
</evidence>
<evidence type="ECO:0000259" key="4">
    <source>
        <dbReference type="Pfam" id="PF01370"/>
    </source>
</evidence>
<name>A0AA88GYX8_NAELO</name>
<dbReference type="InterPro" id="IPR036291">
    <property type="entry name" value="NAD(P)-bd_dom_sf"/>
</dbReference>
<dbReference type="EMBL" id="PYSW02000002">
    <property type="protein sequence ID" value="KAG2393515.1"/>
    <property type="molecule type" value="Genomic_DNA"/>
</dbReference>
<feature type="domain" description="NAD-dependent epimerase/dehydratase" evidence="4">
    <location>
        <begin position="58"/>
        <end position="323"/>
    </location>
</feature>
<evidence type="ECO:0000256" key="3">
    <source>
        <dbReference type="SAM" id="MobiDB-lite"/>
    </source>
</evidence>
<accession>A0AA88GYX8</accession>
<dbReference type="AlphaFoldDB" id="A0AA88GYX8"/>
<comment type="similarity">
    <text evidence="2">Belongs to the NAD(P)-dependent epimerase/dehydratase family. Dihydroflavonol-4-reductase subfamily.</text>
</comment>
<dbReference type="PANTHER" id="PTHR10366:SF564">
    <property type="entry name" value="STEROL-4-ALPHA-CARBOXYLATE 3-DEHYDROGENASE, DECARBOXYLATING"/>
    <property type="match status" value="1"/>
</dbReference>
<dbReference type="GeneID" id="68099500"/>
<evidence type="ECO:0000256" key="1">
    <source>
        <dbReference type="ARBA" id="ARBA00023002"/>
    </source>
</evidence>
<proteinExistence type="inferred from homology"/>
<reference evidence="5 6" key="1">
    <citation type="journal article" date="2018" name="BMC Genomics">
        <title>The genome of Naegleria lovaniensis, the basis for a comparative approach to unravel pathogenicity factors of the human pathogenic amoeba N. fowleri.</title>
        <authorList>
            <person name="Liechti N."/>
            <person name="Schurch N."/>
            <person name="Bruggmann R."/>
            <person name="Wittwer M."/>
        </authorList>
    </citation>
    <scope>NUCLEOTIDE SEQUENCE [LARGE SCALE GENOMIC DNA]</scope>
    <source>
        <strain evidence="5 6">ATCC 30569</strain>
    </source>
</reference>